<name>A0A5J4VRQ4_9EUKA</name>
<feature type="region of interest" description="Disordered" evidence="1">
    <location>
        <begin position="101"/>
        <end position="182"/>
    </location>
</feature>
<dbReference type="AlphaFoldDB" id="A0A5J4VRQ4"/>
<feature type="compositionally biased region" description="Acidic residues" evidence="1">
    <location>
        <begin position="142"/>
        <end position="152"/>
    </location>
</feature>
<evidence type="ECO:0000313" key="2">
    <source>
        <dbReference type="EMBL" id="KAA6385252.1"/>
    </source>
</evidence>
<sequence>MAMHKPNEDKQSLPAQIALLQDQVQEILAKENISETVQNKIGNFALMILLTDTEVIRGIQVSEEGLQQLIHLRIAYNKKLCVDQVPPVQLKKLFPELSKIQPAPKKGAATPKKSAPKATSTPAKPDPKKQSDDKQKAPQQQIEEEYDDDDLGGEVINTKSGEQGPIEDDGEDPFASADAEYDKEVGIEMDLSDLVMTQKLEQKDG</sequence>
<evidence type="ECO:0000313" key="3">
    <source>
        <dbReference type="Proteomes" id="UP000324800"/>
    </source>
</evidence>
<evidence type="ECO:0000256" key="1">
    <source>
        <dbReference type="SAM" id="MobiDB-lite"/>
    </source>
</evidence>
<comment type="caution">
    <text evidence="2">The sequence shown here is derived from an EMBL/GenBank/DDBJ whole genome shotgun (WGS) entry which is preliminary data.</text>
</comment>
<organism evidence="2 3">
    <name type="scientific">Streblomastix strix</name>
    <dbReference type="NCBI Taxonomy" id="222440"/>
    <lineage>
        <taxon>Eukaryota</taxon>
        <taxon>Metamonada</taxon>
        <taxon>Preaxostyla</taxon>
        <taxon>Oxymonadida</taxon>
        <taxon>Streblomastigidae</taxon>
        <taxon>Streblomastix</taxon>
    </lineage>
</organism>
<protein>
    <submittedName>
        <fullName evidence="2">Uncharacterized protein</fullName>
    </submittedName>
</protein>
<feature type="compositionally biased region" description="Basic and acidic residues" evidence="1">
    <location>
        <begin position="125"/>
        <end position="136"/>
    </location>
</feature>
<reference evidence="2 3" key="1">
    <citation type="submission" date="2019-03" db="EMBL/GenBank/DDBJ databases">
        <title>Single cell metagenomics reveals metabolic interactions within the superorganism composed of flagellate Streblomastix strix and complex community of Bacteroidetes bacteria on its surface.</title>
        <authorList>
            <person name="Treitli S.C."/>
            <person name="Kolisko M."/>
            <person name="Husnik F."/>
            <person name="Keeling P."/>
            <person name="Hampl V."/>
        </authorList>
    </citation>
    <scope>NUCLEOTIDE SEQUENCE [LARGE SCALE GENOMIC DNA]</scope>
    <source>
        <strain evidence="2">ST1C</strain>
    </source>
</reference>
<dbReference type="EMBL" id="SNRW01005350">
    <property type="protein sequence ID" value="KAA6385252.1"/>
    <property type="molecule type" value="Genomic_DNA"/>
</dbReference>
<gene>
    <name evidence="2" type="ORF">EZS28_019222</name>
</gene>
<dbReference type="Proteomes" id="UP000324800">
    <property type="component" value="Unassembled WGS sequence"/>
</dbReference>
<feature type="compositionally biased region" description="Low complexity" evidence="1">
    <location>
        <begin position="102"/>
        <end position="123"/>
    </location>
</feature>
<proteinExistence type="predicted"/>
<accession>A0A5J4VRQ4</accession>